<dbReference type="SUPFAM" id="SSF143120">
    <property type="entry name" value="YefM-like"/>
    <property type="match status" value="1"/>
</dbReference>
<evidence type="ECO:0000313" key="3">
    <source>
        <dbReference type="EMBL" id="UGS34724.1"/>
    </source>
</evidence>
<proteinExistence type="inferred from homology"/>
<keyword evidence="4" id="KW-1185">Reference proteome</keyword>
<dbReference type="Gene3D" id="3.40.1620.10">
    <property type="entry name" value="YefM-like domain"/>
    <property type="match status" value="1"/>
</dbReference>
<organism evidence="3 4">
    <name type="scientific">Capillimicrobium parvum</name>
    <dbReference type="NCBI Taxonomy" id="2884022"/>
    <lineage>
        <taxon>Bacteria</taxon>
        <taxon>Bacillati</taxon>
        <taxon>Actinomycetota</taxon>
        <taxon>Thermoleophilia</taxon>
        <taxon>Solirubrobacterales</taxon>
        <taxon>Capillimicrobiaceae</taxon>
        <taxon>Capillimicrobium</taxon>
    </lineage>
</organism>
<accession>A0A9E7BZM8</accession>
<evidence type="ECO:0000256" key="1">
    <source>
        <dbReference type="ARBA" id="ARBA00009981"/>
    </source>
</evidence>
<comment type="similarity">
    <text evidence="1 2">Belongs to the phD/YefM antitoxin family.</text>
</comment>
<dbReference type="InterPro" id="IPR036165">
    <property type="entry name" value="YefM-like_sf"/>
</dbReference>
<name>A0A9E7BZM8_9ACTN</name>
<gene>
    <name evidence="3" type="ORF">DSM104329_01106</name>
</gene>
<dbReference type="RefSeq" id="WP_259314391.1">
    <property type="nucleotide sequence ID" value="NZ_CP087164.1"/>
</dbReference>
<dbReference type="KEGG" id="sbae:DSM104329_01106"/>
<dbReference type="AlphaFoldDB" id="A0A9E7BZM8"/>
<comment type="function">
    <text evidence="2">Antitoxin component of a type II toxin-antitoxin (TA) system.</text>
</comment>
<protein>
    <recommendedName>
        <fullName evidence="2">Antitoxin</fullName>
    </recommendedName>
</protein>
<reference evidence="3" key="1">
    <citation type="journal article" date="2022" name="Int. J. Syst. Evol. Microbiol.">
        <title>Pseudomonas aegrilactucae sp. nov. and Pseudomonas morbosilactucae sp. nov., pathogens causing bacterial rot of lettuce in Japan.</title>
        <authorList>
            <person name="Sawada H."/>
            <person name="Fujikawa T."/>
            <person name="Satou M."/>
        </authorList>
    </citation>
    <scope>NUCLEOTIDE SEQUENCE</scope>
    <source>
        <strain evidence="3">0166_1</strain>
    </source>
</reference>
<dbReference type="NCBIfam" id="TIGR01552">
    <property type="entry name" value="phd_fam"/>
    <property type="match status" value="1"/>
</dbReference>
<dbReference type="EMBL" id="CP087164">
    <property type="protein sequence ID" value="UGS34724.1"/>
    <property type="molecule type" value="Genomic_DNA"/>
</dbReference>
<evidence type="ECO:0000256" key="2">
    <source>
        <dbReference type="RuleBase" id="RU362080"/>
    </source>
</evidence>
<sequence>MEVTVQEAKTQLSRLLRRVEAGEEIVIRRGREPVAMLVRVPTRPGKRQIWGDLEGAMAADFDETPADFDPYA</sequence>
<dbReference type="Pfam" id="PF02604">
    <property type="entry name" value="PhdYeFM_antitox"/>
    <property type="match status" value="1"/>
</dbReference>
<dbReference type="InterPro" id="IPR006442">
    <property type="entry name" value="Antitoxin_Phd/YefM"/>
</dbReference>
<dbReference type="Proteomes" id="UP001162834">
    <property type="component" value="Chromosome"/>
</dbReference>
<evidence type="ECO:0000313" key="4">
    <source>
        <dbReference type="Proteomes" id="UP001162834"/>
    </source>
</evidence>